<protein>
    <submittedName>
        <fullName evidence="7">Rieske 2Fe-2S domain-containing protein</fullName>
    </submittedName>
</protein>
<evidence type="ECO:0000313" key="7">
    <source>
        <dbReference type="EMBL" id="MFC5452370.1"/>
    </source>
</evidence>
<sequence>MEERSRQHNQVAWSKDLDKKPIKRKLLGKDLVLYRDQAGNASAMHAYCSHRGADLSLGSCRDGKLVCPYHAWRFDTDGRCIEIPAHPNRPIPAFAHTFTYPATERAGLLWVYPEANDKSNEEAIIPSLQIFPELEDPQYTAAPYAAIWEAHLTRVIESVIDVAHVPIVHRSTIGKKSKEEIQIDFEADEDHIQVRNGNGLLQYQFPQQWVLTLPNQTRNKIYNYVTFTPMDENKTAIFGLVGRNFAKSVPGINSIFSRYSAKVLEEDRMIVESQHPRPIPEALRMEAHVPADGRQVRFRQMWYDFLTRDEKKIRLDRLR</sequence>
<evidence type="ECO:0000256" key="3">
    <source>
        <dbReference type="ARBA" id="ARBA00023002"/>
    </source>
</evidence>
<evidence type="ECO:0000256" key="1">
    <source>
        <dbReference type="ARBA" id="ARBA00022714"/>
    </source>
</evidence>
<dbReference type="PANTHER" id="PTHR21266:SF60">
    <property type="entry name" value="3-KETOSTEROID-9-ALPHA-MONOOXYGENASE, OXYGENASE COMPONENT"/>
    <property type="match status" value="1"/>
</dbReference>
<dbReference type="InterPro" id="IPR050584">
    <property type="entry name" value="Cholesterol_7-desaturase"/>
</dbReference>
<dbReference type="PANTHER" id="PTHR21266">
    <property type="entry name" value="IRON-SULFUR DOMAIN CONTAINING PROTEIN"/>
    <property type="match status" value="1"/>
</dbReference>
<keyword evidence="5" id="KW-0411">Iron-sulfur</keyword>
<evidence type="ECO:0000256" key="4">
    <source>
        <dbReference type="ARBA" id="ARBA00023004"/>
    </source>
</evidence>
<comment type="caution">
    <text evidence="7">The sequence shown here is derived from an EMBL/GenBank/DDBJ whole genome shotgun (WGS) entry which is preliminary data.</text>
</comment>
<dbReference type="InterPro" id="IPR044043">
    <property type="entry name" value="VanA_C_cat"/>
</dbReference>
<dbReference type="Pfam" id="PF00355">
    <property type="entry name" value="Rieske"/>
    <property type="match status" value="1"/>
</dbReference>
<accession>A0ABW0KFX9</accession>
<dbReference type="Gene3D" id="3.90.380.10">
    <property type="entry name" value="Naphthalene 1,2-dioxygenase Alpha Subunit, Chain A, domain 1"/>
    <property type="match status" value="1"/>
</dbReference>
<evidence type="ECO:0000313" key="8">
    <source>
        <dbReference type="Proteomes" id="UP001596044"/>
    </source>
</evidence>
<dbReference type="EMBL" id="JBHSMJ010000051">
    <property type="protein sequence ID" value="MFC5452370.1"/>
    <property type="molecule type" value="Genomic_DNA"/>
</dbReference>
<keyword evidence="3" id="KW-0560">Oxidoreductase</keyword>
<dbReference type="InterPro" id="IPR036922">
    <property type="entry name" value="Rieske_2Fe-2S_sf"/>
</dbReference>
<reference evidence="8" key="1">
    <citation type="journal article" date="2019" name="Int. J. Syst. Evol. Microbiol.">
        <title>The Global Catalogue of Microorganisms (GCM) 10K type strain sequencing project: providing services to taxonomists for standard genome sequencing and annotation.</title>
        <authorList>
            <consortium name="The Broad Institute Genomics Platform"/>
            <consortium name="The Broad Institute Genome Sequencing Center for Infectious Disease"/>
            <person name="Wu L."/>
            <person name="Ma J."/>
        </authorList>
    </citation>
    <scope>NUCLEOTIDE SEQUENCE [LARGE SCALE GENOMIC DNA]</scope>
    <source>
        <strain evidence="8">KACC 11904</strain>
    </source>
</reference>
<keyword evidence="2" id="KW-0479">Metal-binding</keyword>
<dbReference type="RefSeq" id="WP_377526696.1">
    <property type="nucleotide sequence ID" value="NZ_JBHSMJ010000051.1"/>
</dbReference>
<dbReference type="InterPro" id="IPR017941">
    <property type="entry name" value="Rieske_2Fe-2S"/>
</dbReference>
<keyword evidence="1" id="KW-0001">2Fe-2S</keyword>
<dbReference type="Proteomes" id="UP001596044">
    <property type="component" value="Unassembled WGS sequence"/>
</dbReference>
<keyword evidence="8" id="KW-1185">Reference proteome</keyword>
<evidence type="ECO:0000256" key="5">
    <source>
        <dbReference type="ARBA" id="ARBA00023014"/>
    </source>
</evidence>
<feature type="domain" description="Rieske" evidence="6">
    <location>
        <begin position="8"/>
        <end position="111"/>
    </location>
</feature>
<name>A0ABW0KFX9_9BACL</name>
<dbReference type="SUPFAM" id="SSF55961">
    <property type="entry name" value="Bet v1-like"/>
    <property type="match status" value="1"/>
</dbReference>
<keyword evidence="4" id="KW-0408">Iron</keyword>
<dbReference type="Gene3D" id="2.102.10.10">
    <property type="entry name" value="Rieske [2Fe-2S] iron-sulphur domain"/>
    <property type="match status" value="1"/>
</dbReference>
<gene>
    <name evidence="7" type="ORF">ACFPOG_29605</name>
</gene>
<evidence type="ECO:0000259" key="6">
    <source>
        <dbReference type="PROSITE" id="PS51296"/>
    </source>
</evidence>
<organism evidence="7 8">
    <name type="scientific">Paenibacillus aestuarii</name>
    <dbReference type="NCBI Taxonomy" id="516965"/>
    <lineage>
        <taxon>Bacteria</taxon>
        <taxon>Bacillati</taxon>
        <taxon>Bacillota</taxon>
        <taxon>Bacilli</taxon>
        <taxon>Bacillales</taxon>
        <taxon>Paenibacillaceae</taxon>
        <taxon>Paenibacillus</taxon>
    </lineage>
</organism>
<evidence type="ECO:0000256" key="2">
    <source>
        <dbReference type="ARBA" id="ARBA00022723"/>
    </source>
</evidence>
<dbReference type="PROSITE" id="PS51296">
    <property type="entry name" value="RIESKE"/>
    <property type="match status" value="1"/>
</dbReference>
<proteinExistence type="predicted"/>
<dbReference type="SUPFAM" id="SSF50022">
    <property type="entry name" value="ISP domain"/>
    <property type="match status" value="1"/>
</dbReference>
<dbReference type="Pfam" id="PF19112">
    <property type="entry name" value="VanA_C"/>
    <property type="match status" value="1"/>
</dbReference>